<protein>
    <submittedName>
        <fullName evidence="1">Uncharacterized protein</fullName>
    </submittedName>
</protein>
<sequence>MRQYYCCKYNHSATITIICVQGVSQQNPVGKDLEQKHQWRHPAFYLLTSTSLIDQLTPDSQASFCAHFTRIASM</sequence>
<evidence type="ECO:0000313" key="1">
    <source>
        <dbReference type="EMBL" id="EYC29273.1"/>
    </source>
</evidence>
<keyword evidence="2" id="KW-1185">Reference proteome</keyword>
<dbReference type="Proteomes" id="UP000024635">
    <property type="component" value="Unassembled WGS sequence"/>
</dbReference>
<proteinExistence type="predicted"/>
<accession>A0A016VR68</accession>
<dbReference type="AlphaFoldDB" id="A0A016VR68"/>
<organism evidence="1 2">
    <name type="scientific">Ancylostoma ceylanicum</name>
    <dbReference type="NCBI Taxonomy" id="53326"/>
    <lineage>
        <taxon>Eukaryota</taxon>
        <taxon>Metazoa</taxon>
        <taxon>Ecdysozoa</taxon>
        <taxon>Nematoda</taxon>
        <taxon>Chromadorea</taxon>
        <taxon>Rhabditida</taxon>
        <taxon>Rhabditina</taxon>
        <taxon>Rhabditomorpha</taxon>
        <taxon>Strongyloidea</taxon>
        <taxon>Ancylostomatidae</taxon>
        <taxon>Ancylostomatinae</taxon>
        <taxon>Ancylostoma</taxon>
    </lineage>
</organism>
<reference evidence="2" key="1">
    <citation type="journal article" date="2015" name="Nat. Genet.">
        <title>The genome and transcriptome of the zoonotic hookworm Ancylostoma ceylanicum identify infection-specific gene families.</title>
        <authorList>
            <person name="Schwarz E.M."/>
            <person name="Hu Y."/>
            <person name="Antoshechkin I."/>
            <person name="Miller M.M."/>
            <person name="Sternberg P.W."/>
            <person name="Aroian R.V."/>
        </authorList>
    </citation>
    <scope>NUCLEOTIDE SEQUENCE</scope>
    <source>
        <strain evidence="2">HY135</strain>
    </source>
</reference>
<name>A0A016VR68_9BILA</name>
<comment type="caution">
    <text evidence="1">The sequence shown here is derived from an EMBL/GenBank/DDBJ whole genome shotgun (WGS) entry which is preliminary data.</text>
</comment>
<dbReference type="OrthoDB" id="5817597at2759"/>
<evidence type="ECO:0000313" key="2">
    <source>
        <dbReference type="Proteomes" id="UP000024635"/>
    </source>
</evidence>
<gene>
    <name evidence="1" type="primary">Acey_s0006.g2878</name>
    <name evidence="1" type="ORF">Y032_0006g2878</name>
</gene>
<dbReference type="EMBL" id="JARK01001342">
    <property type="protein sequence ID" value="EYC29273.1"/>
    <property type="molecule type" value="Genomic_DNA"/>
</dbReference>